<reference evidence="9" key="1">
    <citation type="submission" date="2022-11" db="UniProtKB">
        <authorList>
            <consortium name="WormBaseParasite"/>
        </authorList>
    </citation>
    <scope>IDENTIFICATION</scope>
</reference>
<name>A0A914UZP6_9BILA</name>
<dbReference type="InterPro" id="IPR022352">
    <property type="entry name" value="Ins/IGF/rlx"/>
</dbReference>
<dbReference type="SUPFAM" id="SSF56994">
    <property type="entry name" value="Insulin-like"/>
    <property type="match status" value="1"/>
</dbReference>
<dbReference type="InterPro" id="IPR022353">
    <property type="entry name" value="Insulin_CS"/>
</dbReference>
<keyword evidence="5" id="KW-1015">Disulfide bond</keyword>
<dbReference type="AlphaFoldDB" id="A0A914UZP6"/>
<evidence type="ECO:0000256" key="6">
    <source>
        <dbReference type="SAM" id="SignalP"/>
    </source>
</evidence>
<protein>
    <submittedName>
        <fullName evidence="9">Insulin-like domain-containing protein</fullName>
    </submittedName>
</protein>
<keyword evidence="3" id="KW-0964">Secreted</keyword>
<comment type="subcellular location">
    <subcellularLocation>
        <location evidence="1">Secreted</location>
    </subcellularLocation>
</comment>
<feature type="signal peptide" evidence="6">
    <location>
        <begin position="1"/>
        <end position="23"/>
    </location>
</feature>
<evidence type="ECO:0000256" key="3">
    <source>
        <dbReference type="ARBA" id="ARBA00022525"/>
    </source>
</evidence>
<evidence type="ECO:0000313" key="9">
    <source>
        <dbReference type="WBParaSite" id="PSAMB.scaffold1342size32731.g12436.t1"/>
    </source>
</evidence>
<keyword evidence="8" id="KW-1185">Reference proteome</keyword>
<dbReference type="Pfam" id="PF03488">
    <property type="entry name" value="Ins_beta"/>
    <property type="match status" value="1"/>
</dbReference>
<dbReference type="PROSITE" id="PS00262">
    <property type="entry name" value="INSULIN"/>
    <property type="match status" value="1"/>
</dbReference>
<dbReference type="GO" id="GO:0005179">
    <property type="term" value="F:hormone activity"/>
    <property type="evidence" value="ECO:0007669"/>
    <property type="project" value="InterPro"/>
</dbReference>
<dbReference type="InterPro" id="IPR036438">
    <property type="entry name" value="Insulin-like_sf"/>
</dbReference>
<proteinExistence type="inferred from homology"/>
<comment type="similarity">
    <text evidence="2">Belongs to the insulin family.</text>
</comment>
<dbReference type="Gene3D" id="1.10.100.10">
    <property type="entry name" value="Insulin-like"/>
    <property type="match status" value="1"/>
</dbReference>
<organism evidence="8 9">
    <name type="scientific">Plectus sambesii</name>
    <dbReference type="NCBI Taxonomy" id="2011161"/>
    <lineage>
        <taxon>Eukaryota</taxon>
        <taxon>Metazoa</taxon>
        <taxon>Ecdysozoa</taxon>
        <taxon>Nematoda</taxon>
        <taxon>Chromadorea</taxon>
        <taxon>Plectida</taxon>
        <taxon>Plectina</taxon>
        <taxon>Plectoidea</taxon>
        <taxon>Plectidae</taxon>
        <taxon>Plectus</taxon>
    </lineage>
</organism>
<dbReference type="InterPro" id="IPR003235">
    <property type="entry name" value="Nem_insulin-like_b-type"/>
</dbReference>
<dbReference type="PRINTS" id="PR00276">
    <property type="entry name" value="INSULINFAMLY"/>
</dbReference>
<evidence type="ECO:0000256" key="4">
    <source>
        <dbReference type="ARBA" id="ARBA00022729"/>
    </source>
</evidence>
<dbReference type="WBParaSite" id="PSAMB.scaffold1342size32731.g12436.t1">
    <property type="protein sequence ID" value="PSAMB.scaffold1342size32731.g12436.t1"/>
    <property type="gene ID" value="PSAMB.scaffold1342size32731.g12436"/>
</dbReference>
<sequence length="81" mass="8637">MDTRGTAITVVCLILLLSNPSFAAPKICGQRLVHIVTKICTPSSGGEPCFDTTNKDLPGLRKSCCLNGCTLKDIAEYCCSE</sequence>
<keyword evidence="4 6" id="KW-0732">Signal</keyword>
<dbReference type="GO" id="GO:0005576">
    <property type="term" value="C:extracellular region"/>
    <property type="evidence" value="ECO:0007669"/>
    <property type="project" value="UniProtKB-SubCell"/>
</dbReference>
<evidence type="ECO:0000313" key="8">
    <source>
        <dbReference type="Proteomes" id="UP000887566"/>
    </source>
</evidence>
<feature type="chain" id="PRO_5038068968" evidence="6">
    <location>
        <begin position="24"/>
        <end position="81"/>
    </location>
</feature>
<evidence type="ECO:0000259" key="7">
    <source>
        <dbReference type="SMART" id="SM00078"/>
    </source>
</evidence>
<evidence type="ECO:0000256" key="2">
    <source>
        <dbReference type="ARBA" id="ARBA00009034"/>
    </source>
</evidence>
<accession>A0A914UZP6</accession>
<evidence type="ECO:0000256" key="1">
    <source>
        <dbReference type="ARBA" id="ARBA00004613"/>
    </source>
</evidence>
<evidence type="ECO:0000256" key="5">
    <source>
        <dbReference type="ARBA" id="ARBA00023157"/>
    </source>
</evidence>
<dbReference type="InterPro" id="IPR016179">
    <property type="entry name" value="Insulin-like"/>
</dbReference>
<dbReference type="SMART" id="SM00078">
    <property type="entry name" value="IlGF"/>
    <property type="match status" value="1"/>
</dbReference>
<feature type="domain" description="Insulin-like" evidence="7">
    <location>
        <begin position="25"/>
        <end position="78"/>
    </location>
</feature>
<dbReference type="Proteomes" id="UP000887566">
    <property type="component" value="Unplaced"/>
</dbReference>